<dbReference type="PROSITE" id="PS01268">
    <property type="entry name" value="UPF0024"/>
    <property type="match status" value="1"/>
</dbReference>
<evidence type="ECO:0000313" key="6">
    <source>
        <dbReference type="EMBL" id="CAD7766918.1"/>
    </source>
</evidence>
<dbReference type="PANTHER" id="PTHR13326:SF21">
    <property type="entry name" value="PSEUDOURIDYLATE SYNTHASE PUS7L"/>
    <property type="match status" value="1"/>
</dbReference>
<keyword evidence="2 4" id="KW-0819">tRNA processing</keyword>
<dbReference type="InterPro" id="IPR020119">
    <property type="entry name" value="PsdUridine_synth_TruD_CS"/>
</dbReference>
<reference evidence="6" key="1">
    <citation type="submission" date="2020-12" db="EMBL/GenBank/DDBJ databases">
        <authorList>
            <person name="Hahn C.J."/>
            <person name="Laso-Perez R."/>
            <person name="Vulcano F."/>
            <person name="Vaziourakis K.-M."/>
            <person name="Stokke R."/>
            <person name="Steen I.H."/>
            <person name="Teske A."/>
            <person name="Boetius A."/>
            <person name="Liebeke M."/>
            <person name="Amann R."/>
            <person name="Knittel K."/>
        </authorList>
    </citation>
    <scope>NUCLEOTIDE SEQUENCE</scope>
    <source>
        <strain evidence="6">Gfbio:c6db26ca-90af-429b-aeed-0e3e8aed0b5e:GoM-Arc1_AMV-AAA_792_C10</strain>
    </source>
</reference>
<evidence type="ECO:0000313" key="7">
    <source>
        <dbReference type="EMBL" id="CAD7766924.1"/>
    </source>
</evidence>
<feature type="domain" description="TRUD" evidence="5">
    <location>
        <begin position="177"/>
        <end position="402"/>
    </location>
</feature>
<proteinExistence type="inferred from homology"/>
<evidence type="ECO:0000256" key="4">
    <source>
        <dbReference type="HAMAP-Rule" id="MF_01082"/>
    </source>
</evidence>
<comment type="catalytic activity">
    <reaction evidence="4">
        <text>uridine(13) in tRNA = pseudouridine(13) in tRNA</text>
        <dbReference type="Rhea" id="RHEA:42540"/>
        <dbReference type="Rhea" id="RHEA-COMP:10105"/>
        <dbReference type="Rhea" id="RHEA-COMP:10106"/>
        <dbReference type="ChEBI" id="CHEBI:65314"/>
        <dbReference type="ChEBI" id="CHEBI:65315"/>
        <dbReference type="EC" id="5.4.99.27"/>
    </reaction>
</comment>
<dbReference type="AlphaFoldDB" id="A0A812A067"/>
<dbReference type="InterPro" id="IPR020103">
    <property type="entry name" value="PsdUridine_synth_cat_dom_sf"/>
</dbReference>
<dbReference type="GO" id="GO:0003723">
    <property type="term" value="F:RNA binding"/>
    <property type="evidence" value="ECO:0007669"/>
    <property type="project" value="InterPro"/>
</dbReference>
<dbReference type="FunFam" id="3.30.70.3160:FF:000001">
    <property type="entry name" value="Probable tRNA pseudouridine synthase D"/>
    <property type="match status" value="1"/>
</dbReference>
<dbReference type="InterPro" id="IPR042214">
    <property type="entry name" value="TruD_catalytic"/>
</dbReference>
<evidence type="ECO:0000256" key="1">
    <source>
        <dbReference type="ARBA" id="ARBA00007953"/>
    </source>
</evidence>
<evidence type="ECO:0000313" key="8">
    <source>
        <dbReference type="Proteomes" id="UP000614580"/>
    </source>
</evidence>
<dbReference type="EC" id="5.4.99.27" evidence="4"/>
<dbReference type="Gene3D" id="3.30.2350.20">
    <property type="entry name" value="TruD, catalytic domain"/>
    <property type="match status" value="1"/>
</dbReference>
<gene>
    <name evidence="6" type="primary">truD_1</name>
    <name evidence="4" type="synonym">truD</name>
    <name evidence="7" type="synonym">truD_2</name>
    <name evidence="6" type="ORF">DNFNHJIP_00319</name>
    <name evidence="7" type="ORF">DNFNHJIP_00325</name>
</gene>
<dbReference type="InterPro" id="IPR011760">
    <property type="entry name" value="PsdUridine_synth_TruD_insert"/>
</dbReference>
<feature type="active site" description="Nucleophile" evidence="4">
    <location>
        <position position="98"/>
    </location>
</feature>
<comment type="caution">
    <text evidence="6">The sequence shown here is derived from an EMBL/GenBank/DDBJ whole genome shotgun (WGS) entry which is preliminary data.</text>
</comment>
<protein>
    <recommendedName>
        <fullName evidence="4">Probable tRNA pseudouridine synthase D</fullName>
        <ecNumber evidence="4">5.4.99.27</ecNumber>
    </recommendedName>
    <alternativeName>
        <fullName evidence="4">tRNA pseudouridine(13) synthase</fullName>
    </alternativeName>
    <alternativeName>
        <fullName evidence="4">tRNA pseudouridylate synthase D</fullName>
    </alternativeName>
    <alternativeName>
        <fullName evidence="4">tRNA-uridine isomerase D</fullName>
    </alternativeName>
</protein>
<dbReference type="PROSITE" id="PS50984">
    <property type="entry name" value="TRUD"/>
    <property type="match status" value="1"/>
</dbReference>
<dbReference type="PANTHER" id="PTHR13326">
    <property type="entry name" value="TRNA PSEUDOURIDINE SYNTHASE D"/>
    <property type="match status" value="1"/>
</dbReference>
<dbReference type="Gene3D" id="3.30.70.3160">
    <property type="match status" value="1"/>
</dbReference>
<dbReference type="Gene3D" id="1.10.1510.30">
    <property type="match status" value="1"/>
</dbReference>
<sequence>MEIIVYEMHLMEKMITPIDETIGVETYATNGDGIAGILKSQVDDFVVDEISSREEGQSGKYLILEVEKRNWDTYKLIRDLSRILQVSRNRFGWAGTKDKRAVTRQKISIWNMEEEEINRIHLTDVSLRVLGRSNKKISLGDLYANRFRITVRKIPHTMDETVHRIEKIEKELLEVGGAPNFFGVQRFGEIRPITHLVGRAIIEGDFEQAVMIYLAKVYAGESEENQEARKCLAETHDFGRCIKLYPKKLNHELAMLHHLAGNPTDYLGALAKLSENLQRMFIHAYQSYLFNLTLSRRIKQQIPLNRATLGDIVCFKNAVGLPDTRRIQKVTDQDIKGINNLLERGRAFITAPLFGYETHLSTGIPGEIEQQVIEEQSIKLKDFNVRDAPKYASKGLRREVLIHANRTYNVIPDELNSDYCKLIVDFTLQKGSYATMLLREYMKI</sequence>
<evidence type="ECO:0000256" key="3">
    <source>
        <dbReference type="ARBA" id="ARBA00023235"/>
    </source>
</evidence>
<dbReference type="Pfam" id="PF01142">
    <property type="entry name" value="TruD"/>
    <property type="match status" value="1"/>
</dbReference>
<dbReference type="SUPFAM" id="SSF55120">
    <property type="entry name" value="Pseudouridine synthase"/>
    <property type="match status" value="1"/>
</dbReference>
<dbReference type="InterPro" id="IPR001656">
    <property type="entry name" value="PsdUridine_synth_TruD"/>
</dbReference>
<name>A0A812A067_9EURY</name>
<dbReference type="GO" id="GO:0031119">
    <property type="term" value="P:tRNA pseudouridine synthesis"/>
    <property type="evidence" value="ECO:0007669"/>
    <property type="project" value="UniProtKB-UniRule"/>
</dbReference>
<dbReference type="NCBIfam" id="TIGR00094">
    <property type="entry name" value="tRNA_TruD_broad"/>
    <property type="match status" value="1"/>
</dbReference>
<accession>A0A812A067</accession>
<keyword evidence="3 4" id="KW-0413">Isomerase</keyword>
<dbReference type="HAMAP" id="MF_01082">
    <property type="entry name" value="TruD"/>
    <property type="match status" value="1"/>
</dbReference>
<dbReference type="GO" id="GO:0160150">
    <property type="term" value="F:tRNA pseudouridine(13) synthase activity"/>
    <property type="evidence" value="ECO:0007669"/>
    <property type="project" value="UniProtKB-EC"/>
</dbReference>
<evidence type="ECO:0000256" key="2">
    <source>
        <dbReference type="ARBA" id="ARBA00022694"/>
    </source>
</evidence>
<comment type="function">
    <text evidence="4">Could be responsible for synthesis of pseudouridine from uracil-13 in transfer RNAs.</text>
</comment>
<dbReference type="EMBL" id="CAJHZY010000027">
    <property type="protein sequence ID" value="CAD7766918.1"/>
    <property type="molecule type" value="Genomic_DNA"/>
</dbReference>
<evidence type="ECO:0000259" key="5">
    <source>
        <dbReference type="PROSITE" id="PS50984"/>
    </source>
</evidence>
<comment type="similarity">
    <text evidence="1 4">Belongs to the pseudouridine synthase TruD family.</text>
</comment>
<organism evidence="6 8">
    <name type="scientific">Candidatus Argoarchaeum ethanivorans</name>
    <dbReference type="NCBI Taxonomy" id="2608793"/>
    <lineage>
        <taxon>Archaea</taxon>
        <taxon>Methanobacteriati</taxon>
        <taxon>Methanobacteriota</taxon>
        <taxon>Stenosarchaea group</taxon>
        <taxon>Methanomicrobia</taxon>
        <taxon>Methanosarcinales</taxon>
        <taxon>Methanosarcinales incertae sedis</taxon>
        <taxon>GOM Arc I cluster</taxon>
        <taxon>Candidatus Argoarchaeum</taxon>
    </lineage>
</organism>
<dbReference type="PIRSF" id="PIRSF037016">
    <property type="entry name" value="Pseudouridin_synth_euk_prd"/>
    <property type="match status" value="1"/>
</dbReference>
<dbReference type="EMBL" id="CAJHZY010000027">
    <property type="protein sequence ID" value="CAD7766924.1"/>
    <property type="molecule type" value="Genomic_DNA"/>
</dbReference>
<dbReference type="Proteomes" id="UP000614580">
    <property type="component" value="Unassembled WGS sequence"/>
</dbReference>